<name>A0A9N9EY27_9GLOM</name>
<evidence type="ECO:0000313" key="1">
    <source>
        <dbReference type="EMBL" id="CAG8691988.1"/>
    </source>
</evidence>
<keyword evidence="2" id="KW-1185">Reference proteome</keyword>
<feature type="non-terminal residue" evidence="1">
    <location>
        <position position="78"/>
    </location>
</feature>
<gene>
    <name evidence="1" type="ORF">ALEPTO_LOCUS11242</name>
</gene>
<evidence type="ECO:0000313" key="2">
    <source>
        <dbReference type="Proteomes" id="UP000789508"/>
    </source>
</evidence>
<comment type="caution">
    <text evidence="1">The sequence shown here is derived from an EMBL/GenBank/DDBJ whole genome shotgun (WGS) entry which is preliminary data.</text>
</comment>
<organism evidence="1 2">
    <name type="scientific">Ambispora leptoticha</name>
    <dbReference type="NCBI Taxonomy" id="144679"/>
    <lineage>
        <taxon>Eukaryota</taxon>
        <taxon>Fungi</taxon>
        <taxon>Fungi incertae sedis</taxon>
        <taxon>Mucoromycota</taxon>
        <taxon>Glomeromycotina</taxon>
        <taxon>Glomeromycetes</taxon>
        <taxon>Archaeosporales</taxon>
        <taxon>Ambisporaceae</taxon>
        <taxon>Ambispora</taxon>
    </lineage>
</organism>
<dbReference type="Proteomes" id="UP000789508">
    <property type="component" value="Unassembled WGS sequence"/>
</dbReference>
<proteinExistence type="predicted"/>
<dbReference type="EMBL" id="CAJVPS010016979">
    <property type="protein sequence ID" value="CAG8691988.1"/>
    <property type="molecule type" value="Genomic_DNA"/>
</dbReference>
<sequence length="78" mass="9493">MSKREPSNKMKLGPCIKKYFSLSSTQRWDYDSFHLFMRILGYEDDTIIFRNYIRQLNDIIKDNNTDTEKKFIATRYKN</sequence>
<protein>
    <submittedName>
        <fullName evidence="1">12757_t:CDS:1</fullName>
    </submittedName>
</protein>
<reference evidence="1" key="1">
    <citation type="submission" date="2021-06" db="EMBL/GenBank/DDBJ databases">
        <authorList>
            <person name="Kallberg Y."/>
            <person name="Tangrot J."/>
            <person name="Rosling A."/>
        </authorList>
    </citation>
    <scope>NUCLEOTIDE SEQUENCE</scope>
    <source>
        <strain evidence="1">FL130A</strain>
    </source>
</reference>
<dbReference type="AlphaFoldDB" id="A0A9N9EY27"/>
<accession>A0A9N9EY27</accession>